<accession>A0A4T0S2X1</accession>
<sequence length="155" mass="17900">MKNRTLGLIKPQLAGNKTIIDNVEAEIRRHGLEVSLFEELNNLITQNYQIIATKHFKPSKSQLERFYADHKGKFFYDRLILTMGSGDVRAYILEGENVITKWRELIGPTKLYLAKYSHPDTFRSKFGLSDTRNGFHGSGNENEAINEINVMFDKY</sequence>
<evidence type="ECO:0000313" key="13">
    <source>
        <dbReference type="Proteomes" id="UP000305362"/>
    </source>
</evidence>
<dbReference type="InterPro" id="IPR036850">
    <property type="entry name" value="NDK-like_dom_sf"/>
</dbReference>
<keyword evidence="4" id="KW-0547">Nucleotide-binding</keyword>
<feature type="binding site" evidence="7">
    <location>
        <position position="10"/>
    </location>
    <ligand>
        <name>ATP</name>
        <dbReference type="ChEBI" id="CHEBI:30616"/>
    </ligand>
</feature>
<dbReference type="EMBL" id="SPRV01000006">
    <property type="protein sequence ID" value="TIC70706.1"/>
    <property type="molecule type" value="Genomic_DNA"/>
</dbReference>
<feature type="binding site" evidence="7">
    <location>
        <position position="123"/>
    </location>
    <ligand>
        <name>ATP</name>
        <dbReference type="ChEBI" id="CHEBI:30616"/>
    </ligand>
</feature>
<dbReference type="PROSITE" id="PS51374">
    <property type="entry name" value="NDPK_LIKE"/>
    <property type="match status" value="1"/>
</dbReference>
<evidence type="ECO:0000256" key="7">
    <source>
        <dbReference type="PROSITE-ProRule" id="PRU00706"/>
    </source>
</evidence>
<evidence type="ECO:0000256" key="4">
    <source>
        <dbReference type="ARBA" id="ARBA00022741"/>
    </source>
</evidence>
<name>A0A4T0S2X1_9BASI</name>
<dbReference type="PANTHER" id="PTHR46161:SF3">
    <property type="entry name" value="NUCLEOSIDE DIPHOSPHATE KINASE DDB_G0292928-RELATED"/>
    <property type="match status" value="1"/>
</dbReference>
<evidence type="ECO:0000256" key="5">
    <source>
        <dbReference type="ARBA" id="ARBA00022777"/>
    </source>
</evidence>
<evidence type="ECO:0000256" key="3">
    <source>
        <dbReference type="ARBA" id="ARBA00022679"/>
    </source>
</evidence>
<dbReference type="InterPro" id="IPR001564">
    <property type="entry name" value="Nucleoside_diP_kinase"/>
</dbReference>
<feature type="binding site" evidence="7">
    <location>
        <position position="75"/>
    </location>
    <ligand>
        <name>ATP</name>
        <dbReference type="ChEBI" id="CHEBI:30616"/>
    </ligand>
</feature>
<protein>
    <recommendedName>
        <fullName evidence="2">Nucleoside diphosphate kinase</fullName>
    </recommendedName>
</protein>
<dbReference type="GO" id="GO:0006241">
    <property type="term" value="P:CTP biosynthetic process"/>
    <property type="evidence" value="ECO:0007669"/>
    <property type="project" value="InterPro"/>
</dbReference>
<feature type="binding site" evidence="7">
    <location>
        <position position="133"/>
    </location>
    <ligand>
        <name>ATP</name>
        <dbReference type="ChEBI" id="CHEBI:30616"/>
    </ligand>
</feature>
<organism evidence="11 15">
    <name type="scientific">Wallemia mellicola</name>
    <dbReference type="NCBI Taxonomy" id="1708541"/>
    <lineage>
        <taxon>Eukaryota</taxon>
        <taxon>Fungi</taxon>
        <taxon>Dikarya</taxon>
        <taxon>Basidiomycota</taxon>
        <taxon>Wallemiomycotina</taxon>
        <taxon>Wallemiomycetes</taxon>
        <taxon>Wallemiales</taxon>
        <taxon>Wallemiaceae</taxon>
        <taxon>Wallemia</taxon>
    </lineage>
</organism>
<dbReference type="InterPro" id="IPR034907">
    <property type="entry name" value="NDK-like_dom"/>
</dbReference>
<comment type="caution">
    <text evidence="11">The sequence shown here is derived from an EMBL/GenBank/DDBJ whole genome shotgun (WGS) entry which is preliminary data.</text>
</comment>
<feature type="binding site" evidence="7">
    <location>
        <position position="109"/>
    </location>
    <ligand>
        <name>ATP</name>
        <dbReference type="ChEBI" id="CHEBI:30616"/>
    </ligand>
</feature>
<dbReference type="Gene3D" id="3.30.70.141">
    <property type="entry name" value="Nucleoside diphosphate kinase-like domain"/>
    <property type="match status" value="1"/>
</dbReference>
<dbReference type="AlphaFoldDB" id="A0A4T0S2X1"/>
<feature type="active site" description="Pros-phosphohistidine intermediate" evidence="7">
    <location>
        <position position="136"/>
    </location>
</feature>
<evidence type="ECO:0000313" key="11">
    <source>
        <dbReference type="EMBL" id="TIC69533.1"/>
    </source>
</evidence>
<dbReference type="OrthoDB" id="2162449at2759"/>
<evidence type="ECO:0000313" key="15">
    <source>
        <dbReference type="Proteomes" id="UP000310708"/>
    </source>
</evidence>
<dbReference type="Proteomes" id="UP000310708">
    <property type="component" value="Unassembled WGS sequence"/>
</dbReference>
<keyword evidence="3" id="KW-0808">Transferase</keyword>
<dbReference type="Pfam" id="PF00334">
    <property type="entry name" value="NDK"/>
    <property type="match status" value="1"/>
</dbReference>
<evidence type="ECO:0000256" key="1">
    <source>
        <dbReference type="ARBA" id="ARBA00008142"/>
    </source>
</evidence>
<dbReference type="Proteomes" id="UP000305362">
    <property type="component" value="Unassembled WGS sequence"/>
</dbReference>
<dbReference type="GO" id="GO:0006183">
    <property type="term" value="P:GTP biosynthetic process"/>
    <property type="evidence" value="ECO:0007669"/>
    <property type="project" value="InterPro"/>
</dbReference>
<evidence type="ECO:0000313" key="12">
    <source>
        <dbReference type="EMBL" id="TIC70706.1"/>
    </source>
</evidence>
<dbReference type="SMART" id="SM00562">
    <property type="entry name" value="NDK"/>
    <property type="match status" value="1"/>
</dbReference>
<dbReference type="PRINTS" id="PR01243">
    <property type="entry name" value="NUCDPKINASE"/>
</dbReference>
<dbReference type="GO" id="GO:0004550">
    <property type="term" value="F:nucleoside diphosphate kinase activity"/>
    <property type="evidence" value="ECO:0007669"/>
    <property type="project" value="InterPro"/>
</dbReference>
<gene>
    <name evidence="11" type="ORF">E3Q01_00449</name>
    <name evidence="12" type="ORF">E3Q03_00980</name>
    <name evidence="10" type="ORF">E3Q10_01019</name>
</gene>
<evidence type="ECO:0000256" key="6">
    <source>
        <dbReference type="ARBA" id="ARBA00022840"/>
    </source>
</evidence>
<dbReference type="PANTHER" id="PTHR46161">
    <property type="entry name" value="NUCLEOSIDE DIPHOSPHATE KINASE"/>
    <property type="match status" value="1"/>
</dbReference>
<evidence type="ECO:0000259" key="9">
    <source>
        <dbReference type="SMART" id="SM00562"/>
    </source>
</evidence>
<dbReference type="Proteomes" id="UP000305647">
    <property type="component" value="Unassembled WGS sequence"/>
</dbReference>
<evidence type="ECO:0000313" key="14">
    <source>
        <dbReference type="Proteomes" id="UP000305647"/>
    </source>
</evidence>
<proteinExistence type="inferred from homology"/>
<dbReference type="GO" id="GO:0006228">
    <property type="term" value="P:UTP biosynthetic process"/>
    <property type="evidence" value="ECO:0007669"/>
    <property type="project" value="InterPro"/>
</dbReference>
<evidence type="ECO:0000313" key="10">
    <source>
        <dbReference type="EMBL" id="TIC32759.1"/>
    </source>
</evidence>
<dbReference type="EMBL" id="SPRO01000007">
    <property type="protein sequence ID" value="TIC32759.1"/>
    <property type="molecule type" value="Genomic_DNA"/>
</dbReference>
<reference evidence="13 14" key="1">
    <citation type="submission" date="2019-03" db="EMBL/GenBank/DDBJ databases">
        <title>Sequencing 25 genomes of Wallemia mellicola.</title>
        <authorList>
            <person name="Gostincar C."/>
        </authorList>
    </citation>
    <scope>NUCLEOTIDE SEQUENCE [LARGE SCALE GENOMIC DNA]</scope>
    <source>
        <strain evidence="12 13">EXF-1277</strain>
        <strain evidence="11 15">EXF-757</strain>
        <strain evidence="10 14">EXF-8738</strain>
    </source>
</reference>
<feature type="domain" description="Nucleoside diphosphate kinase-like" evidence="9">
    <location>
        <begin position="2"/>
        <end position="155"/>
    </location>
</feature>
<keyword evidence="6" id="KW-0067">ATP-binding</keyword>
<dbReference type="GO" id="GO:0005524">
    <property type="term" value="F:ATP binding"/>
    <property type="evidence" value="ECO:0007669"/>
    <property type="project" value="UniProtKB-KW"/>
</dbReference>
<dbReference type="SUPFAM" id="SSF54919">
    <property type="entry name" value="Nucleoside diphosphate kinase, NDK"/>
    <property type="match status" value="1"/>
</dbReference>
<dbReference type="EMBL" id="SPRX01000003">
    <property type="protein sequence ID" value="TIC69533.1"/>
    <property type="molecule type" value="Genomic_DNA"/>
</dbReference>
<feature type="binding site" evidence="7">
    <location>
        <position position="103"/>
    </location>
    <ligand>
        <name>ATP</name>
        <dbReference type="ChEBI" id="CHEBI:30616"/>
    </ligand>
</feature>
<evidence type="ECO:0000256" key="2">
    <source>
        <dbReference type="ARBA" id="ARBA00017632"/>
    </source>
</evidence>
<comment type="similarity">
    <text evidence="1 7 8">Belongs to the NDK family.</text>
</comment>
<keyword evidence="5 11" id="KW-0418">Kinase</keyword>
<evidence type="ECO:0000256" key="8">
    <source>
        <dbReference type="RuleBase" id="RU004011"/>
    </source>
</evidence>